<protein>
    <submittedName>
        <fullName evidence="1">Uncharacterized protein</fullName>
    </submittedName>
</protein>
<evidence type="ECO:0000313" key="2">
    <source>
        <dbReference type="Proteomes" id="UP000054375"/>
    </source>
</evidence>
<reference evidence="1 2" key="1">
    <citation type="submission" date="2015-10" db="EMBL/GenBank/DDBJ databases">
        <title>Draft genome sequence of Streptomyces griseorubiginosus DSM 40469, type strain for the species Streptomyces griseorubiginosus.</title>
        <authorList>
            <person name="Ruckert C."/>
            <person name="Winkler A."/>
            <person name="Kalinowski J."/>
            <person name="Kampfer P."/>
            <person name="Glaeser S."/>
        </authorList>
    </citation>
    <scope>NUCLEOTIDE SEQUENCE [LARGE SCALE GENOMIC DNA]</scope>
    <source>
        <strain evidence="1 2">DSM 40469</strain>
    </source>
</reference>
<name>A0A124HXM8_9ACTN</name>
<sequence>MIRLYVAAYAERVAPLFVGLRAGVHGRAADLDFYAASMRDLWYVDRPRVDAVERVGLLERFPELQPHEDVGPRLGKCC</sequence>
<keyword evidence="2" id="KW-1185">Reference proteome</keyword>
<gene>
    <name evidence="1" type="ORF">AQJ54_20465</name>
</gene>
<evidence type="ECO:0000313" key="1">
    <source>
        <dbReference type="EMBL" id="KUN65219.1"/>
    </source>
</evidence>
<proteinExistence type="predicted"/>
<dbReference type="AlphaFoldDB" id="A0A124HXM8"/>
<dbReference type="Proteomes" id="UP000054375">
    <property type="component" value="Unassembled WGS sequence"/>
</dbReference>
<dbReference type="EMBL" id="LMWV01000017">
    <property type="protein sequence ID" value="KUN65219.1"/>
    <property type="molecule type" value="Genomic_DNA"/>
</dbReference>
<organism evidence="1 2">
    <name type="scientific">Streptomyces griseorubiginosus</name>
    <dbReference type="NCBI Taxonomy" id="67304"/>
    <lineage>
        <taxon>Bacteria</taxon>
        <taxon>Bacillati</taxon>
        <taxon>Actinomycetota</taxon>
        <taxon>Actinomycetes</taxon>
        <taxon>Kitasatosporales</taxon>
        <taxon>Streptomycetaceae</taxon>
        <taxon>Streptomyces</taxon>
    </lineage>
</organism>
<accession>A0A124HXM8</accession>
<comment type="caution">
    <text evidence="1">The sequence shown here is derived from an EMBL/GenBank/DDBJ whole genome shotgun (WGS) entry which is preliminary data.</text>
</comment>